<sequence length="41" mass="4660">MQMASGDKQPTTGNDPRQRRRFFTKSIQIRATRPPTPQTAS</sequence>
<evidence type="ECO:0000313" key="2">
    <source>
        <dbReference type="EMBL" id="MCI64698.1"/>
    </source>
</evidence>
<dbReference type="EMBL" id="LXQA010661261">
    <property type="protein sequence ID" value="MCI64698.1"/>
    <property type="molecule type" value="Genomic_DNA"/>
</dbReference>
<feature type="non-terminal residue" evidence="2">
    <location>
        <position position="41"/>
    </location>
</feature>
<evidence type="ECO:0000256" key="1">
    <source>
        <dbReference type="SAM" id="MobiDB-lite"/>
    </source>
</evidence>
<comment type="caution">
    <text evidence="2">The sequence shown here is derived from an EMBL/GenBank/DDBJ whole genome shotgun (WGS) entry which is preliminary data.</text>
</comment>
<dbReference type="Proteomes" id="UP000265520">
    <property type="component" value="Unassembled WGS sequence"/>
</dbReference>
<dbReference type="AlphaFoldDB" id="A0A392TUW9"/>
<proteinExistence type="predicted"/>
<reference evidence="2 3" key="1">
    <citation type="journal article" date="2018" name="Front. Plant Sci.">
        <title>Red Clover (Trifolium pratense) and Zigzag Clover (T. medium) - A Picture of Genomic Similarities and Differences.</title>
        <authorList>
            <person name="Dluhosova J."/>
            <person name="Istvanek J."/>
            <person name="Nedelnik J."/>
            <person name="Repkova J."/>
        </authorList>
    </citation>
    <scope>NUCLEOTIDE SEQUENCE [LARGE SCALE GENOMIC DNA]</scope>
    <source>
        <strain evidence="3">cv. 10/8</strain>
        <tissue evidence="2">Leaf</tissue>
    </source>
</reference>
<keyword evidence="3" id="KW-1185">Reference proteome</keyword>
<feature type="region of interest" description="Disordered" evidence="1">
    <location>
        <begin position="1"/>
        <end position="41"/>
    </location>
</feature>
<accession>A0A392TUW9</accession>
<name>A0A392TUW9_9FABA</name>
<evidence type="ECO:0000313" key="3">
    <source>
        <dbReference type="Proteomes" id="UP000265520"/>
    </source>
</evidence>
<protein>
    <submittedName>
        <fullName evidence="2">Uncharacterized protein</fullName>
    </submittedName>
</protein>
<organism evidence="2 3">
    <name type="scientific">Trifolium medium</name>
    <dbReference type="NCBI Taxonomy" id="97028"/>
    <lineage>
        <taxon>Eukaryota</taxon>
        <taxon>Viridiplantae</taxon>
        <taxon>Streptophyta</taxon>
        <taxon>Embryophyta</taxon>
        <taxon>Tracheophyta</taxon>
        <taxon>Spermatophyta</taxon>
        <taxon>Magnoliopsida</taxon>
        <taxon>eudicotyledons</taxon>
        <taxon>Gunneridae</taxon>
        <taxon>Pentapetalae</taxon>
        <taxon>rosids</taxon>
        <taxon>fabids</taxon>
        <taxon>Fabales</taxon>
        <taxon>Fabaceae</taxon>
        <taxon>Papilionoideae</taxon>
        <taxon>50 kb inversion clade</taxon>
        <taxon>NPAAA clade</taxon>
        <taxon>Hologalegina</taxon>
        <taxon>IRL clade</taxon>
        <taxon>Trifolieae</taxon>
        <taxon>Trifolium</taxon>
    </lineage>
</organism>